<feature type="binding site" description="axial binding residue" evidence="11">
    <location>
        <position position="125"/>
    </location>
    <ligand>
        <name>heme b</name>
        <dbReference type="ChEBI" id="CHEBI:60344"/>
    </ligand>
    <ligandPart>
        <name>Fe</name>
        <dbReference type="ChEBI" id="CHEBI:18248"/>
    </ligandPart>
</feature>
<feature type="non-terminal residue" evidence="16">
    <location>
        <position position="1"/>
    </location>
</feature>
<comment type="similarity">
    <text evidence="12">Belongs to the peroxidase family.</text>
</comment>
<organism evidence="16 17">
    <name type="scientific">Eragrostis curvula</name>
    <name type="common">weeping love grass</name>
    <dbReference type="NCBI Taxonomy" id="38414"/>
    <lineage>
        <taxon>Eukaryota</taxon>
        <taxon>Viridiplantae</taxon>
        <taxon>Streptophyta</taxon>
        <taxon>Embryophyta</taxon>
        <taxon>Tracheophyta</taxon>
        <taxon>Spermatophyta</taxon>
        <taxon>Magnoliopsida</taxon>
        <taxon>Liliopsida</taxon>
        <taxon>Poales</taxon>
        <taxon>Poaceae</taxon>
        <taxon>PACMAD clade</taxon>
        <taxon>Chloridoideae</taxon>
        <taxon>Eragrostideae</taxon>
        <taxon>Eragrostidinae</taxon>
        <taxon>Eragrostis</taxon>
    </lineage>
</organism>
<dbReference type="PRINTS" id="PR00461">
    <property type="entry name" value="PLPEROXIDASE"/>
</dbReference>
<keyword evidence="8 11" id="KW-0408">Iron</keyword>
<dbReference type="AlphaFoldDB" id="A0A5J9UEI0"/>
<feature type="domain" description="Plant heme peroxidase family profile" evidence="15">
    <location>
        <begin position="35"/>
        <end position="262"/>
    </location>
</feature>
<comment type="catalytic activity">
    <reaction evidence="1">
        <text>2 a phenolic donor + H2O2 = 2 a phenolic radical donor + 2 H2O</text>
        <dbReference type="Rhea" id="RHEA:56136"/>
        <dbReference type="ChEBI" id="CHEBI:15377"/>
        <dbReference type="ChEBI" id="CHEBI:16240"/>
        <dbReference type="ChEBI" id="CHEBI:139520"/>
        <dbReference type="ChEBI" id="CHEBI:139521"/>
        <dbReference type="EC" id="1.11.1.7"/>
    </reaction>
</comment>
<evidence type="ECO:0000256" key="1">
    <source>
        <dbReference type="ARBA" id="ARBA00000189"/>
    </source>
</evidence>
<comment type="cofactor">
    <cofactor evidence="11">
        <name>Ca(2+)</name>
        <dbReference type="ChEBI" id="CHEBI:29108"/>
    </cofactor>
    <text evidence="11">Binds 2 calcium ions per subunit.</text>
</comment>
<comment type="cofactor">
    <cofactor evidence="11">
        <name>heme b</name>
        <dbReference type="ChEBI" id="CHEBI:60344"/>
    </cofactor>
    <text evidence="11">Binds 1 heme b (iron(II)-protoporphyrin IX) group per subunit.</text>
</comment>
<dbReference type="GO" id="GO:0140825">
    <property type="term" value="F:lactoperoxidase activity"/>
    <property type="evidence" value="ECO:0007669"/>
    <property type="project" value="UniProtKB-EC"/>
</dbReference>
<dbReference type="GO" id="GO:0046872">
    <property type="term" value="F:metal ion binding"/>
    <property type="evidence" value="ECO:0007669"/>
    <property type="project" value="UniProtKB-KW"/>
</dbReference>
<dbReference type="PROSITE" id="PS00436">
    <property type="entry name" value="PEROXIDASE_2"/>
    <property type="match status" value="1"/>
</dbReference>
<dbReference type="Gene3D" id="1.10.420.10">
    <property type="entry name" value="Peroxidase, domain 2"/>
    <property type="match status" value="1"/>
</dbReference>
<comment type="caution">
    <text evidence="16">The sequence shown here is derived from an EMBL/GenBank/DDBJ whole genome shotgun (WGS) entry which is preliminary data.</text>
</comment>
<dbReference type="PANTHER" id="PTHR31517">
    <property type="match status" value="1"/>
</dbReference>
<feature type="chain" id="PRO_5023835632" description="Plant heme peroxidase family profile domain-containing protein" evidence="14">
    <location>
        <begin position="25"/>
        <end position="262"/>
    </location>
</feature>
<dbReference type="GO" id="GO:0005576">
    <property type="term" value="C:extracellular region"/>
    <property type="evidence" value="ECO:0007669"/>
    <property type="project" value="UniProtKB-SubCell"/>
</dbReference>
<keyword evidence="4" id="KW-0349">Heme</keyword>
<dbReference type="Proteomes" id="UP000324897">
    <property type="component" value="Unassembled WGS sequence"/>
</dbReference>
<dbReference type="InterPro" id="IPR010255">
    <property type="entry name" value="Haem_peroxidase_sf"/>
</dbReference>
<keyword evidence="9" id="KW-0376">Hydrogen peroxide</keyword>
<proteinExistence type="inferred from homology"/>
<keyword evidence="17" id="KW-1185">Reference proteome</keyword>
<dbReference type="GO" id="GO:0042744">
    <property type="term" value="P:hydrogen peroxide catabolic process"/>
    <property type="evidence" value="ECO:0007669"/>
    <property type="project" value="UniProtKB-KW"/>
</dbReference>
<evidence type="ECO:0000259" key="15">
    <source>
        <dbReference type="PROSITE" id="PS50873"/>
    </source>
</evidence>
<reference evidence="16 17" key="1">
    <citation type="journal article" date="2019" name="Sci. Rep.">
        <title>A high-quality genome of Eragrostis curvula grass provides insights into Poaceae evolution and supports new strategies to enhance forage quality.</title>
        <authorList>
            <person name="Carballo J."/>
            <person name="Santos B.A.C.M."/>
            <person name="Zappacosta D."/>
            <person name="Garbus I."/>
            <person name="Selva J.P."/>
            <person name="Gallo C.A."/>
            <person name="Diaz A."/>
            <person name="Albertini E."/>
            <person name="Caccamo M."/>
            <person name="Echenique V."/>
        </authorList>
    </citation>
    <scope>NUCLEOTIDE SEQUENCE [LARGE SCALE GENOMIC DNA]</scope>
    <source>
        <strain evidence="17">cv. Victoria</strain>
        <tissue evidence="16">Leaf</tissue>
    </source>
</reference>
<evidence type="ECO:0000256" key="11">
    <source>
        <dbReference type="PIRSR" id="PIRSR600823-3"/>
    </source>
</evidence>
<dbReference type="PANTHER" id="PTHR31517:SF48">
    <property type="entry name" value="PEROXIDASE 16-RELATED"/>
    <property type="match status" value="1"/>
</dbReference>
<comment type="subcellular location">
    <subcellularLocation>
        <location evidence="2">Secreted</location>
    </subcellularLocation>
</comment>
<dbReference type="PRINTS" id="PR00458">
    <property type="entry name" value="PEROXIDASE"/>
</dbReference>
<feature type="binding site" evidence="11">
    <location>
        <position position="180"/>
    </location>
    <ligand>
        <name>Ca(2+)</name>
        <dbReference type="ChEBI" id="CHEBI:29108"/>
        <label>2</label>
    </ligand>
</feature>
<dbReference type="PROSITE" id="PS50873">
    <property type="entry name" value="PEROXIDASE_4"/>
    <property type="match status" value="1"/>
</dbReference>
<feature type="binding site" evidence="10">
    <location>
        <position position="93"/>
    </location>
    <ligand>
        <name>substrate</name>
    </ligand>
</feature>
<evidence type="ECO:0000256" key="12">
    <source>
        <dbReference type="RuleBase" id="RU004241"/>
    </source>
</evidence>
<evidence type="ECO:0000256" key="4">
    <source>
        <dbReference type="ARBA" id="ARBA00022617"/>
    </source>
</evidence>
<keyword evidence="14" id="KW-0732">Signal</keyword>
<feature type="binding site" evidence="11">
    <location>
        <position position="185"/>
    </location>
    <ligand>
        <name>Ca(2+)</name>
        <dbReference type="ChEBI" id="CHEBI:29108"/>
        <label>2</label>
    </ligand>
</feature>
<evidence type="ECO:0000313" key="17">
    <source>
        <dbReference type="Proteomes" id="UP000324897"/>
    </source>
</evidence>
<dbReference type="EMBL" id="RWGY01000026">
    <property type="protein sequence ID" value="TVU21600.1"/>
    <property type="molecule type" value="Genomic_DNA"/>
</dbReference>
<evidence type="ECO:0000256" key="8">
    <source>
        <dbReference type="ARBA" id="ARBA00023004"/>
    </source>
</evidence>
<keyword evidence="3" id="KW-0575">Peroxidase</keyword>
<dbReference type="InterPro" id="IPR019794">
    <property type="entry name" value="Peroxidases_AS"/>
</dbReference>
<evidence type="ECO:0000256" key="14">
    <source>
        <dbReference type="SAM" id="SignalP"/>
    </source>
</evidence>
<evidence type="ECO:0000256" key="2">
    <source>
        <dbReference type="ARBA" id="ARBA00004613"/>
    </source>
</evidence>
<gene>
    <name evidence="16" type="ORF">EJB05_31248</name>
</gene>
<dbReference type="InterPro" id="IPR002016">
    <property type="entry name" value="Haem_peroxidase"/>
</dbReference>
<dbReference type="OrthoDB" id="2113341at2759"/>
<keyword evidence="6 11" id="KW-0106">Calcium</keyword>
<evidence type="ECO:0000256" key="9">
    <source>
        <dbReference type="ARBA" id="ARBA00023324"/>
    </source>
</evidence>
<evidence type="ECO:0000256" key="7">
    <source>
        <dbReference type="ARBA" id="ARBA00023002"/>
    </source>
</evidence>
<dbReference type="GO" id="GO:0006979">
    <property type="term" value="P:response to oxidative stress"/>
    <property type="evidence" value="ECO:0007669"/>
    <property type="project" value="InterPro"/>
</dbReference>
<feature type="signal peptide" evidence="14">
    <location>
        <begin position="1"/>
        <end position="24"/>
    </location>
</feature>
<evidence type="ECO:0000256" key="10">
    <source>
        <dbReference type="PIRSR" id="PIRSR600823-2"/>
    </source>
</evidence>
<evidence type="ECO:0000256" key="13">
    <source>
        <dbReference type="SAM" id="MobiDB-lite"/>
    </source>
</evidence>
<dbReference type="InterPro" id="IPR000823">
    <property type="entry name" value="Peroxidase_pln"/>
</dbReference>
<feature type="region of interest" description="Disordered" evidence="13">
    <location>
        <begin position="139"/>
        <end position="172"/>
    </location>
</feature>
<accession>A0A5J9UEI0</accession>
<feature type="binding site" evidence="11">
    <location>
        <position position="177"/>
    </location>
    <ligand>
        <name>Ca(2+)</name>
        <dbReference type="ChEBI" id="CHEBI:29108"/>
        <label>2</label>
    </ligand>
</feature>
<dbReference type="SUPFAM" id="SSF48113">
    <property type="entry name" value="Heme-dependent peroxidases"/>
    <property type="match status" value="1"/>
</dbReference>
<dbReference type="Gene3D" id="1.10.520.10">
    <property type="match status" value="2"/>
</dbReference>
<evidence type="ECO:0000256" key="5">
    <source>
        <dbReference type="ARBA" id="ARBA00022723"/>
    </source>
</evidence>
<dbReference type="GO" id="GO:0020037">
    <property type="term" value="F:heme binding"/>
    <property type="evidence" value="ECO:0007669"/>
    <property type="project" value="InterPro"/>
</dbReference>
<keyword evidence="7" id="KW-0560">Oxidoreductase</keyword>
<evidence type="ECO:0000256" key="3">
    <source>
        <dbReference type="ARBA" id="ARBA00022559"/>
    </source>
</evidence>
<protein>
    <recommendedName>
        <fullName evidence="15">Plant heme peroxidase family profile domain-containing protein</fullName>
    </recommendedName>
</protein>
<evidence type="ECO:0000256" key="6">
    <source>
        <dbReference type="ARBA" id="ARBA00022837"/>
    </source>
</evidence>
<feature type="compositionally biased region" description="Low complexity" evidence="13">
    <location>
        <begin position="153"/>
        <end position="167"/>
    </location>
</feature>
<name>A0A5J9UEI0_9POAL</name>
<keyword evidence="5 11" id="KW-0479">Metal-binding</keyword>
<dbReference type="Gramene" id="TVU21600">
    <property type="protein sequence ID" value="TVU21600"/>
    <property type="gene ID" value="EJB05_31248"/>
</dbReference>
<sequence length="262" mass="28233">STMASAMAAVLVLFSVLLRSSLVGFYNSKCRDAEDIVRSTVEEHFNKDATIAPGLLRLHFHDCFIQTLGPSWPVPLGRRDGRVSSASDAVALPGPDEPVSVQRQKFADKGLTDKDLVTLVGKTNHPLFVTTTIQTLPSVQLHGDGQRGPDHQPGVPAAAAGAVPAHGGDPEKEVALDKDTPGVFDVSFFKNVRDGNVILESDQRLWGDAATRDIVQKYAGSIRGLLGFRFGIEFPRALVKMSSIGVKTGSQGEIRKQCSRFN</sequence>
<dbReference type="Pfam" id="PF00141">
    <property type="entry name" value="peroxidase"/>
    <property type="match status" value="1"/>
</dbReference>
<evidence type="ECO:0000313" key="16">
    <source>
        <dbReference type="EMBL" id="TVU21600.1"/>
    </source>
</evidence>